<dbReference type="EMBL" id="JADFUA010000001">
    <property type="protein sequence ID" value="MBE9607895.1"/>
    <property type="molecule type" value="Genomic_DNA"/>
</dbReference>
<dbReference type="RefSeq" id="WP_194114404.1">
    <property type="nucleotide sequence ID" value="NZ_JADFUA010000001.1"/>
</dbReference>
<evidence type="ECO:0000313" key="2">
    <source>
        <dbReference type="Proteomes" id="UP000604481"/>
    </source>
</evidence>
<evidence type="ECO:0000313" key="1">
    <source>
        <dbReference type="EMBL" id="MBE9607895.1"/>
    </source>
</evidence>
<sequence length="207" mass="23165">MSRHPNERAGQLQRQQIAQRAARLVAEEHIHDLATAKRKAARQLGFGDSSLLPSNDEIVAALDEYRQLLDPEHAALLLKLRQKAAYLLHFFAQYRPYLCGSVLTGHAGAHSNINLQLFQDDPKSVELFLLNQQIDYDIIPASGPRRFENYPSLAFWFDGTPVRLQVLPSSAERNPASKADRERLNLNGLRALLHAEAQPASLSTAEP</sequence>
<dbReference type="AlphaFoldDB" id="A0A8J7FVB4"/>
<accession>A0A8J7FVB4</accession>
<organism evidence="1 2">
    <name type="scientific">Chitinilyticum piscinae</name>
    <dbReference type="NCBI Taxonomy" id="2866724"/>
    <lineage>
        <taxon>Bacteria</taxon>
        <taxon>Pseudomonadati</taxon>
        <taxon>Pseudomonadota</taxon>
        <taxon>Betaproteobacteria</taxon>
        <taxon>Neisseriales</taxon>
        <taxon>Chitinibacteraceae</taxon>
        <taxon>Chitinilyticum</taxon>
    </lineage>
</organism>
<name>A0A8J7FVB4_9NEIS</name>
<reference evidence="1 2" key="1">
    <citation type="submission" date="2020-10" db="EMBL/GenBank/DDBJ databases">
        <title>The genome sequence of Chitinilyticum litopenaei 4Y14.</title>
        <authorList>
            <person name="Liu Y."/>
        </authorList>
    </citation>
    <scope>NUCLEOTIDE SEQUENCE [LARGE SCALE GENOMIC DNA]</scope>
    <source>
        <strain evidence="1 2">4Y14</strain>
    </source>
</reference>
<keyword evidence="2" id="KW-1185">Reference proteome</keyword>
<dbReference type="Proteomes" id="UP000604481">
    <property type="component" value="Unassembled WGS sequence"/>
</dbReference>
<proteinExistence type="predicted"/>
<gene>
    <name evidence="1" type="ORF">INR99_00890</name>
</gene>
<protein>
    <recommendedName>
        <fullName evidence="3">Nucleotidyltransferase</fullName>
    </recommendedName>
</protein>
<evidence type="ECO:0008006" key="3">
    <source>
        <dbReference type="Google" id="ProtNLM"/>
    </source>
</evidence>
<comment type="caution">
    <text evidence="1">The sequence shown here is derived from an EMBL/GenBank/DDBJ whole genome shotgun (WGS) entry which is preliminary data.</text>
</comment>